<dbReference type="PROSITE" id="PS52004">
    <property type="entry name" value="KS3_2"/>
    <property type="match status" value="1"/>
</dbReference>
<accession>A0A5M8PY95</accession>
<proteinExistence type="predicted"/>
<dbReference type="GO" id="GO:0005739">
    <property type="term" value="C:mitochondrion"/>
    <property type="evidence" value="ECO:0007669"/>
    <property type="project" value="TreeGrafter"/>
</dbReference>
<dbReference type="PROSITE" id="PS00606">
    <property type="entry name" value="KS3_1"/>
    <property type="match status" value="1"/>
</dbReference>
<sequence length="292" mass="30887">MRRVVVTGLGIVSPLGLGVRRSWKRLINGECGIVSVKDRGPQFEQQTCQVAAAVPQGSKEDGGWNASDWLSRDDQRKMAQYAQYAIVAAQEALDDAGWYPKTSYDQEMTGVCIGSGIGSLEDIYDTSLAYDKGGPKKVSPLFVPRLLINLAAGHISMKYGFKGPNHAVTTACTTSAHSIGDASRFIAHSDANLILAGGSESCIHPLALAGFSRSRSLCTTSNAHPHLSSRPFDATRAGFVIGEGAGVLVLEELAHARARGANIYAEVSGYGASADAWHMTAPPADGTARPAR</sequence>
<evidence type="ECO:0000256" key="1">
    <source>
        <dbReference type="ARBA" id="ARBA00013191"/>
    </source>
</evidence>
<evidence type="ECO:0000313" key="4">
    <source>
        <dbReference type="EMBL" id="KAA6413660.1"/>
    </source>
</evidence>
<dbReference type="SUPFAM" id="SSF53901">
    <property type="entry name" value="Thiolase-like"/>
    <property type="match status" value="1"/>
</dbReference>
<dbReference type="Proteomes" id="UP000324767">
    <property type="component" value="Unassembled WGS sequence"/>
</dbReference>
<name>A0A5M8PY95_9LECA</name>
<dbReference type="FunFam" id="3.40.47.10:FF:000024">
    <property type="entry name" value="3-oxoacyl-[acyl-carrier-protein] synthase, mitochondrial"/>
    <property type="match status" value="1"/>
</dbReference>
<dbReference type="Gene3D" id="3.40.47.10">
    <property type="match status" value="1"/>
</dbReference>
<reference evidence="4 5" key="1">
    <citation type="submission" date="2019-09" db="EMBL/GenBank/DDBJ databases">
        <title>The hologenome of the rock-dwelling lichen Lasallia pustulata.</title>
        <authorList>
            <person name="Greshake Tzovaras B."/>
            <person name="Segers F."/>
            <person name="Bicker A."/>
            <person name="Dal Grande F."/>
            <person name="Otte J."/>
            <person name="Hankeln T."/>
            <person name="Schmitt I."/>
            <person name="Ebersberger I."/>
        </authorList>
    </citation>
    <scope>NUCLEOTIDE SEQUENCE [LARGE SCALE GENOMIC DNA]</scope>
    <source>
        <strain evidence="4">A1-1</strain>
    </source>
</reference>
<keyword evidence="2" id="KW-0808">Transferase</keyword>
<dbReference type="EC" id="2.3.1.41" evidence="1"/>
<evidence type="ECO:0000259" key="3">
    <source>
        <dbReference type="PROSITE" id="PS52004"/>
    </source>
</evidence>
<organism evidence="4 5">
    <name type="scientific">Lasallia pustulata</name>
    <dbReference type="NCBI Taxonomy" id="136370"/>
    <lineage>
        <taxon>Eukaryota</taxon>
        <taxon>Fungi</taxon>
        <taxon>Dikarya</taxon>
        <taxon>Ascomycota</taxon>
        <taxon>Pezizomycotina</taxon>
        <taxon>Lecanoromycetes</taxon>
        <taxon>OSLEUM clade</taxon>
        <taxon>Umbilicariomycetidae</taxon>
        <taxon>Umbilicariales</taxon>
        <taxon>Umbilicariaceae</taxon>
        <taxon>Lasallia</taxon>
    </lineage>
</organism>
<dbReference type="Pfam" id="PF00109">
    <property type="entry name" value="ketoacyl-synt"/>
    <property type="match status" value="1"/>
</dbReference>
<dbReference type="EMBL" id="VXIT01000003">
    <property type="protein sequence ID" value="KAA6413660.1"/>
    <property type="molecule type" value="Genomic_DNA"/>
</dbReference>
<feature type="domain" description="Ketosynthase family 3 (KS3)" evidence="3">
    <location>
        <begin position="1"/>
        <end position="292"/>
    </location>
</feature>
<dbReference type="InterPro" id="IPR016039">
    <property type="entry name" value="Thiolase-like"/>
</dbReference>
<dbReference type="PANTHER" id="PTHR11712:SF336">
    <property type="entry name" value="3-OXOACYL-[ACYL-CARRIER-PROTEIN] SYNTHASE, MITOCHONDRIAL"/>
    <property type="match status" value="1"/>
</dbReference>
<dbReference type="GO" id="GO:0004315">
    <property type="term" value="F:3-oxoacyl-[acyl-carrier-protein] synthase activity"/>
    <property type="evidence" value="ECO:0007669"/>
    <property type="project" value="UniProtKB-EC"/>
</dbReference>
<evidence type="ECO:0000256" key="2">
    <source>
        <dbReference type="ARBA" id="ARBA00022679"/>
    </source>
</evidence>
<dbReference type="CDD" id="cd00834">
    <property type="entry name" value="KAS_I_II"/>
    <property type="match status" value="1"/>
</dbReference>
<comment type="caution">
    <text evidence="4">The sequence shown here is derived from an EMBL/GenBank/DDBJ whole genome shotgun (WGS) entry which is preliminary data.</text>
</comment>
<dbReference type="PANTHER" id="PTHR11712">
    <property type="entry name" value="POLYKETIDE SYNTHASE-RELATED"/>
    <property type="match status" value="1"/>
</dbReference>
<dbReference type="GO" id="GO:0006633">
    <property type="term" value="P:fatty acid biosynthetic process"/>
    <property type="evidence" value="ECO:0007669"/>
    <property type="project" value="InterPro"/>
</dbReference>
<dbReference type="InterPro" id="IPR020841">
    <property type="entry name" value="PKS_Beta-ketoAc_synthase_dom"/>
</dbReference>
<dbReference type="InterPro" id="IPR014030">
    <property type="entry name" value="Ketoacyl_synth_N"/>
</dbReference>
<evidence type="ECO:0000313" key="5">
    <source>
        <dbReference type="Proteomes" id="UP000324767"/>
    </source>
</evidence>
<protein>
    <recommendedName>
        <fullName evidence="1">beta-ketoacyl-[acyl-carrier-protein] synthase I</fullName>
        <ecNumber evidence="1">2.3.1.41</ecNumber>
    </recommendedName>
</protein>
<dbReference type="InterPro" id="IPR000794">
    <property type="entry name" value="Beta-ketoacyl_synthase"/>
</dbReference>
<dbReference type="OrthoDB" id="5334845at2759"/>
<gene>
    <name evidence="4" type="ORF">FRX48_02021</name>
</gene>
<dbReference type="AlphaFoldDB" id="A0A5M8PY95"/>
<dbReference type="InterPro" id="IPR018201">
    <property type="entry name" value="Ketoacyl_synth_AS"/>
</dbReference>